<gene>
    <name evidence="1" type="ORF">M9H77_30647</name>
</gene>
<evidence type="ECO:0000313" key="2">
    <source>
        <dbReference type="Proteomes" id="UP001060085"/>
    </source>
</evidence>
<evidence type="ECO:0000313" key="1">
    <source>
        <dbReference type="EMBL" id="KAI5653460.1"/>
    </source>
</evidence>
<sequence>MPNGYHEQDLTLEVGQPTTNDRCIGNKRNKDRTLPPTVGSRHKREEEDRDLPVTTKYRNNSRVVEPCPFLKRYDTRVVVLVYAPVEKGGTSTISSRTGTYGTGCLPRLWRTKSNASGVRNVEAISAMEARMTAMIEQKMGNFTTRTSNKPNQIVMFCDFCNRKSTESSATSQGKSGRVDGEVYEYDRQQNEHHRSRPKKSGSLHRN</sequence>
<organism evidence="1 2">
    <name type="scientific">Catharanthus roseus</name>
    <name type="common">Madagascar periwinkle</name>
    <name type="synonym">Vinca rosea</name>
    <dbReference type="NCBI Taxonomy" id="4058"/>
    <lineage>
        <taxon>Eukaryota</taxon>
        <taxon>Viridiplantae</taxon>
        <taxon>Streptophyta</taxon>
        <taxon>Embryophyta</taxon>
        <taxon>Tracheophyta</taxon>
        <taxon>Spermatophyta</taxon>
        <taxon>Magnoliopsida</taxon>
        <taxon>eudicotyledons</taxon>
        <taxon>Gunneridae</taxon>
        <taxon>Pentapetalae</taxon>
        <taxon>asterids</taxon>
        <taxon>lamiids</taxon>
        <taxon>Gentianales</taxon>
        <taxon>Apocynaceae</taxon>
        <taxon>Rauvolfioideae</taxon>
        <taxon>Vinceae</taxon>
        <taxon>Catharanthinae</taxon>
        <taxon>Catharanthus</taxon>
    </lineage>
</organism>
<protein>
    <submittedName>
        <fullName evidence="1">Uncharacterized protein</fullName>
    </submittedName>
</protein>
<accession>A0ACB9ZYW6</accession>
<name>A0ACB9ZYW6_CATRO</name>
<dbReference type="EMBL" id="CM044707">
    <property type="protein sequence ID" value="KAI5653460.1"/>
    <property type="molecule type" value="Genomic_DNA"/>
</dbReference>
<dbReference type="Proteomes" id="UP001060085">
    <property type="component" value="Linkage Group LG07"/>
</dbReference>
<reference evidence="2" key="1">
    <citation type="journal article" date="2023" name="Nat. Plants">
        <title>Single-cell RNA sequencing provides a high-resolution roadmap for understanding the multicellular compartmentation of specialized metabolism.</title>
        <authorList>
            <person name="Sun S."/>
            <person name="Shen X."/>
            <person name="Li Y."/>
            <person name="Li Y."/>
            <person name="Wang S."/>
            <person name="Li R."/>
            <person name="Zhang H."/>
            <person name="Shen G."/>
            <person name="Guo B."/>
            <person name="Wei J."/>
            <person name="Xu J."/>
            <person name="St-Pierre B."/>
            <person name="Chen S."/>
            <person name="Sun C."/>
        </authorList>
    </citation>
    <scope>NUCLEOTIDE SEQUENCE [LARGE SCALE GENOMIC DNA]</scope>
</reference>
<proteinExistence type="predicted"/>
<comment type="caution">
    <text evidence="1">The sequence shown here is derived from an EMBL/GenBank/DDBJ whole genome shotgun (WGS) entry which is preliminary data.</text>
</comment>
<keyword evidence="2" id="KW-1185">Reference proteome</keyword>